<dbReference type="InterPro" id="IPR025345">
    <property type="entry name" value="DUF4249"/>
</dbReference>
<evidence type="ECO:0000313" key="1">
    <source>
        <dbReference type="EMBL" id="WEK19337.1"/>
    </source>
</evidence>
<sequence>MKKYILLCIVLMIYGCKKTYNPGVVDGNVNYLVVEGFINFSGEYTDIKLSRTTNLKAIQSKPELGAILNIESEDKQFYNLSEMGQGNYTTYFFVDPNKKYRLNIKTVKGGLYQSEFVQPKVSPQIDKINAEIKLNGVQISVDSHDDTNNSRYYRFEYEQTWRFHTKYISQLILKNGMILPRSANEDIYYCYGSDYSSNILIASTAQLSNDILSHFPVTFIPSGDERISLKYSILLKQYAMSEQEYKYWETLKKNTENIGSIFDPQPSFVSGNIHCLTNSEEKVLGYVGAGNITRKRIFLDKSELPETWKKDDIYSCQLDSLPESVLPQFLYPTNYVLVYKDGFTGISYASDIKCVDCTTRGTKTKPSFWP</sequence>
<dbReference type="Proteomes" id="UP001214530">
    <property type="component" value="Chromosome"/>
</dbReference>
<name>A0AAJ6B605_9SPHI</name>
<gene>
    <name evidence="1" type="ORF">P0Y49_21410</name>
</gene>
<organism evidence="1 2">
    <name type="scientific">Candidatus Pedobacter colombiensis</name>
    <dbReference type="NCBI Taxonomy" id="3121371"/>
    <lineage>
        <taxon>Bacteria</taxon>
        <taxon>Pseudomonadati</taxon>
        <taxon>Bacteroidota</taxon>
        <taxon>Sphingobacteriia</taxon>
        <taxon>Sphingobacteriales</taxon>
        <taxon>Sphingobacteriaceae</taxon>
        <taxon>Pedobacter</taxon>
    </lineage>
</organism>
<dbReference type="PROSITE" id="PS51257">
    <property type="entry name" value="PROKAR_LIPOPROTEIN"/>
    <property type="match status" value="1"/>
</dbReference>
<evidence type="ECO:0000313" key="2">
    <source>
        <dbReference type="Proteomes" id="UP001214530"/>
    </source>
</evidence>
<accession>A0AAJ6B605</accession>
<proteinExistence type="predicted"/>
<dbReference type="AlphaFoldDB" id="A0AAJ6B605"/>
<reference evidence="1" key="1">
    <citation type="submission" date="2023-03" db="EMBL/GenBank/DDBJ databases">
        <title>Andean soil-derived lignocellulolytic bacterial consortium as a source of novel taxa and putative plastic-active enzymes.</title>
        <authorList>
            <person name="Diaz-Garcia L."/>
            <person name="Chuvochina M."/>
            <person name="Feuerriegel G."/>
            <person name="Bunk B."/>
            <person name="Sproer C."/>
            <person name="Streit W.R."/>
            <person name="Rodriguez L.M."/>
            <person name="Overmann J."/>
            <person name="Jimenez D.J."/>
        </authorList>
    </citation>
    <scope>NUCLEOTIDE SEQUENCE</scope>
    <source>
        <strain evidence="1">MAG 3858</strain>
    </source>
</reference>
<protein>
    <submittedName>
        <fullName evidence="1">DUF4249 domain-containing protein</fullName>
    </submittedName>
</protein>
<dbReference type="Pfam" id="PF14054">
    <property type="entry name" value="DUF4249"/>
    <property type="match status" value="1"/>
</dbReference>
<dbReference type="EMBL" id="CP119313">
    <property type="protein sequence ID" value="WEK19337.1"/>
    <property type="molecule type" value="Genomic_DNA"/>
</dbReference>